<organism evidence="1 2">
    <name type="scientific">Malus baccata</name>
    <name type="common">Siberian crab apple</name>
    <name type="synonym">Pyrus baccata</name>
    <dbReference type="NCBI Taxonomy" id="106549"/>
    <lineage>
        <taxon>Eukaryota</taxon>
        <taxon>Viridiplantae</taxon>
        <taxon>Streptophyta</taxon>
        <taxon>Embryophyta</taxon>
        <taxon>Tracheophyta</taxon>
        <taxon>Spermatophyta</taxon>
        <taxon>Magnoliopsida</taxon>
        <taxon>eudicotyledons</taxon>
        <taxon>Gunneridae</taxon>
        <taxon>Pentapetalae</taxon>
        <taxon>rosids</taxon>
        <taxon>fabids</taxon>
        <taxon>Rosales</taxon>
        <taxon>Rosaceae</taxon>
        <taxon>Amygdaloideae</taxon>
        <taxon>Maleae</taxon>
        <taxon>Malus</taxon>
    </lineage>
</organism>
<accession>A0A540LEZ4</accession>
<name>A0A540LEZ4_MALBA</name>
<protein>
    <submittedName>
        <fullName evidence="1">Uncharacterized protein</fullName>
    </submittedName>
</protein>
<dbReference type="EMBL" id="VIEB01000612">
    <property type="protein sequence ID" value="TQD85024.1"/>
    <property type="molecule type" value="Genomic_DNA"/>
</dbReference>
<keyword evidence="2" id="KW-1185">Reference proteome</keyword>
<gene>
    <name evidence="1" type="ORF">C1H46_029415</name>
</gene>
<evidence type="ECO:0000313" key="2">
    <source>
        <dbReference type="Proteomes" id="UP000315295"/>
    </source>
</evidence>
<dbReference type="Proteomes" id="UP000315295">
    <property type="component" value="Unassembled WGS sequence"/>
</dbReference>
<comment type="caution">
    <text evidence="1">The sequence shown here is derived from an EMBL/GenBank/DDBJ whole genome shotgun (WGS) entry which is preliminary data.</text>
</comment>
<dbReference type="AlphaFoldDB" id="A0A540LEZ4"/>
<proteinExistence type="predicted"/>
<reference evidence="1 2" key="1">
    <citation type="journal article" date="2019" name="G3 (Bethesda)">
        <title>Sequencing of a Wild Apple (Malus baccata) Genome Unravels the Differences Between Cultivated and Wild Apple Species Regarding Disease Resistance and Cold Tolerance.</title>
        <authorList>
            <person name="Chen X."/>
        </authorList>
    </citation>
    <scope>NUCLEOTIDE SEQUENCE [LARGE SCALE GENOMIC DNA]</scope>
    <source>
        <strain evidence="2">cv. Shandingzi</strain>
        <tissue evidence="1">Leaves</tissue>
    </source>
</reference>
<evidence type="ECO:0000313" key="1">
    <source>
        <dbReference type="EMBL" id="TQD85024.1"/>
    </source>
</evidence>
<sequence length="137" mass="15332">MLTKLYETEEHATGVCIQADWHNRSRMLGCSIVVLGRFDSSKLFPLPAMLVGSSSVCVTNPSSSGFVSSEPMKSKDWPCGDPNGPFKIKSFPAFLFHLTRFPVFQVLCLQGQEIIFKFNKTILLTQLDLRSHGLQIH</sequence>